<dbReference type="Proteomes" id="UP000093000">
    <property type="component" value="Unassembled WGS sequence"/>
</dbReference>
<accession>A0A1C7NJ09</accession>
<name>A0A1C7NJ09_9FUNG</name>
<sequence length="126" mass="14324">YQNCLDVTAIHSSVNKKLFFISEKAEVKLLVKAEPNTAKAAFSKSTYEGHRYNCFCCREQLWSRITGKPSSTHSDEFNDFVDYLVAHIIYDSSRSLSQTAKEKLEQAVYYLLKLPSPPLVSLPQPC</sequence>
<gene>
    <name evidence="1" type="ORF">A0J61_02862</name>
</gene>
<proteinExistence type="predicted"/>
<feature type="non-terminal residue" evidence="1">
    <location>
        <position position="126"/>
    </location>
</feature>
<comment type="caution">
    <text evidence="1">The sequence shown here is derived from an EMBL/GenBank/DDBJ whole genome shotgun (WGS) entry which is preliminary data.</text>
</comment>
<feature type="non-terminal residue" evidence="1">
    <location>
        <position position="1"/>
    </location>
</feature>
<dbReference type="AlphaFoldDB" id="A0A1C7NJ09"/>
<reference evidence="1 2" key="1">
    <citation type="submission" date="2016-03" db="EMBL/GenBank/DDBJ databases">
        <title>Choanephora cucurbitarum.</title>
        <authorList>
            <person name="Min B."/>
            <person name="Park H."/>
            <person name="Park J.-H."/>
            <person name="Shin H.-D."/>
            <person name="Choi I.-G."/>
        </authorList>
    </citation>
    <scope>NUCLEOTIDE SEQUENCE [LARGE SCALE GENOMIC DNA]</scope>
    <source>
        <strain evidence="1 2">KUS-F28377</strain>
    </source>
</reference>
<dbReference type="InParanoid" id="A0A1C7NJ09"/>
<protein>
    <submittedName>
        <fullName evidence="1">Uncharacterized protein</fullName>
    </submittedName>
</protein>
<evidence type="ECO:0000313" key="2">
    <source>
        <dbReference type="Proteomes" id="UP000093000"/>
    </source>
</evidence>
<dbReference type="EMBL" id="LUGH01000114">
    <property type="protein sequence ID" value="OBZ89081.1"/>
    <property type="molecule type" value="Genomic_DNA"/>
</dbReference>
<evidence type="ECO:0000313" key="1">
    <source>
        <dbReference type="EMBL" id="OBZ89081.1"/>
    </source>
</evidence>
<keyword evidence="2" id="KW-1185">Reference proteome</keyword>
<organism evidence="1 2">
    <name type="scientific">Choanephora cucurbitarum</name>
    <dbReference type="NCBI Taxonomy" id="101091"/>
    <lineage>
        <taxon>Eukaryota</taxon>
        <taxon>Fungi</taxon>
        <taxon>Fungi incertae sedis</taxon>
        <taxon>Mucoromycota</taxon>
        <taxon>Mucoromycotina</taxon>
        <taxon>Mucoromycetes</taxon>
        <taxon>Mucorales</taxon>
        <taxon>Mucorineae</taxon>
        <taxon>Choanephoraceae</taxon>
        <taxon>Choanephoroideae</taxon>
        <taxon>Choanephora</taxon>
    </lineage>
</organism>